<dbReference type="AlphaFoldDB" id="A0A2T5Q6L3"/>
<dbReference type="Proteomes" id="UP000244083">
    <property type="component" value="Unassembled WGS sequence"/>
</dbReference>
<reference evidence="1" key="1">
    <citation type="journal article" date="2018" name="Genome Announc.">
        <title>Fifty-Six Draft Genome Sequences of 10 Lactobacillus Species from 22 Commercial Dietary Supplements.</title>
        <authorList>
            <person name="Gangiredla J."/>
            <person name="Barnaba T.J."/>
            <person name="Mammel M.K."/>
            <person name="Lacher D.W."/>
            <person name="Elkins C.A."/>
            <person name="Lampel K.A."/>
            <person name="Whitehouse C.A."/>
            <person name="Tartera C."/>
        </authorList>
    </citation>
    <scope>NUCLEOTIDE SEQUENCE</scope>
    <source>
        <strain evidence="1">DS12_10</strain>
    </source>
</reference>
<name>A0A2T5Q6L3_LIMRT</name>
<comment type="caution">
    <text evidence="1">The sequence shown here is derived from an EMBL/GenBank/DDBJ whole genome shotgun (WGS) entry which is preliminary data.</text>
</comment>
<protein>
    <submittedName>
        <fullName evidence="1">Uncharacterized protein</fullName>
    </submittedName>
</protein>
<sequence>MFVKKLKQGSETEVTRDFVFRREASLWEPPQATIGLQRSTLPDAEGHCCTALFVFYGSDLTYGTAPYCFN</sequence>
<dbReference type="EMBL" id="QAZN01000001">
    <property type="protein sequence ID" value="PTV05432.1"/>
    <property type="molecule type" value="Genomic_DNA"/>
</dbReference>
<evidence type="ECO:0000313" key="1">
    <source>
        <dbReference type="EMBL" id="PTV05432.1"/>
    </source>
</evidence>
<organism evidence="1 3">
    <name type="scientific">Limosilactobacillus reuteri</name>
    <name type="common">Lactobacillus reuteri</name>
    <dbReference type="NCBI Taxonomy" id="1598"/>
    <lineage>
        <taxon>Bacteria</taxon>
        <taxon>Bacillati</taxon>
        <taxon>Bacillota</taxon>
        <taxon>Bacilli</taxon>
        <taxon>Lactobacillales</taxon>
        <taxon>Lactobacillaceae</taxon>
        <taxon>Limosilactobacillus</taxon>
    </lineage>
</organism>
<evidence type="ECO:0000313" key="2">
    <source>
        <dbReference type="EMBL" id="RMX24705.1"/>
    </source>
</evidence>
<accession>A0A2T5Q6L3</accession>
<reference evidence="2 4" key="2">
    <citation type="journal article" date="2018" name="J Appl Environ Microbiol">
        <title>The gut symbionts Lactobacillus reuteri R2lc and 2010 encode a polyketide synthase cluster that activates the mammalian aryl-hydrocarbon receptor.</title>
        <authorList>
            <person name="Ozcam M."/>
            <person name="Roos S."/>
            <person name="Van Pijkeren J.P."/>
        </authorList>
    </citation>
    <scope>NUCLEOTIDE SEQUENCE [LARGE SCALE GENOMIC DNA]</scope>
    <source>
        <strain evidence="2 4">R2lc</strain>
    </source>
</reference>
<evidence type="ECO:0000313" key="3">
    <source>
        <dbReference type="Proteomes" id="UP000244083"/>
    </source>
</evidence>
<evidence type="ECO:0000313" key="4">
    <source>
        <dbReference type="Proteomes" id="UP000276940"/>
    </source>
</evidence>
<reference evidence="3" key="3">
    <citation type="submission" date="2018-04" db="EMBL/GenBank/DDBJ databases">
        <title>Draft Genome Sequences of 10 Lactobacillus Species from 22 Commercial Probiotic Products.</title>
        <authorList>
            <person name="Gangiredla J."/>
            <person name="Barnaba T.J."/>
            <person name="Mammel M.K."/>
            <person name="Lacher D.W."/>
            <person name="Elkins C.A."/>
            <person name="Lampel K.A."/>
            <person name="Whitehouse C.A."/>
            <person name="Tartera C."/>
        </authorList>
    </citation>
    <scope>NUCLEOTIDE SEQUENCE [LARGE SCALE GENOMIC DNA]</scope>
    <source>
        <strain evidence="3">DS12_10</strain>
    </source>
</reference>
<gene>
    <name evidence="2" type="ORF">C5O77_07650</name>
    <name evidence="1" type="ORF">DB325_01645</name>
</gene>
<proteinExistence type="predicted"/>
<dbReference type="Proteomes" id="UP000276940">
    <property type="component" value="Unassembled WGS sequence"/>
</dbReference>
<dbReference type="EMBL" id="PTLS01000038">
    <property type="protein sequence ID" value="RMX24705.1"/>
    <property type="molecule type" value="Genomic_DNA"/>
</dbReference>